<dbReference type="SMART" id="SM00530">
    <property type="entry name" value="HTH_XRE"/>
    <property type="match status" value="1"/>
</dbReference>
<dbReference type="EMBL" id="PHRB01000057">
    <property type="protein sequence ID" value="PJO61947.1"/>
    <property type="molecule type" value="Genomic_DNA"/>
</dbReference>
<gene>
    <name evidence="3" type="ORF">CWD88_33665</name>
</gene>
<dbReference type="PANTHER" id="PTHR46797:SF1">
    <property type="entry name" value="METHYLPHOSPHONATE SYNTHASE"/>
    <property type="match status" value="1"/>
</dbReference>
<dbReference type="Pfam" id="PF13560">
    <property type="entry name" value="HTH_31"/>
    <property type="match status" value="1"/>
</dbReference>
<dbReference type="Gene3D" id="1.10.260.40">
    <property type="entry name" value="lambda repressor-like DNA-binding domains"/>
    <property type="match status" value="1"/>
</dbReference>
<dbReference type="InterPro" id="IPR001387">
    <property type="entry name" value="Cro/C1-type_HTH"/>
</dbReference>
<dbReference type="GeneID" id="97016349"/>
<sequence>MPTLGEKIRTLRKRQGLTLDQLALQVSASKSSIWELENKEKARPSADRIDAIARALGVTSAYLLDDTQTEPSRKVADEAFFRKYEQLDEPVKKQLQDILEVLDRKRD</sequence>
<proteinExistence type="predicted"/>
<dbReference type="PANTHER" id="PTHR46797">
    <property type="entry name" value="HTH-TYPE TRANSCRIPTIONAL REGULATOR"/>
    <property type="match status" value="1"/>
</dbReference>
<dbReference type="GO" id="GO:0005829">
    <property type="term" value="C:cytosol"/>
    <property type="evidence" value="ECO:0007669"/>
    <property type="project" value="TreeGrafter"/>
</dbReference>
<name>A0AAX0U0J7_BURPE</name>
<dbReference type="AlphaFoldDB" id="A0AAX0U0J7"/>
<dbReference type="GO" id="GO:0003677">
    <property type="term" value="F:DNA binding"/>
    <property type="evidence" value="ECO:0007669"/>
    <property type="project" value="UniProtKB-KW"/>
</dbReference>
<dbReference type="PROSITE" id="PS50943">
    <property type="entry name" value="HTH_CROC1"/>
    <property type="match status" value="1"/>
</dbReference>
<dbReference type="GO" id="GO:0003700">
    <property type="term" value="F:DNA-binding transcription factor activity"/>
    <property type="evidence" value="ECO:0007669"/>
    <property type="project" value="TreeGrafter"/>
</dbReference>
<evidence type="ECO:0000313" key="3">
    <source>
        <dbReference type="EMBL" id="PJO61947.1"/>
    </source>
</evidence>
<dbReference type="InterPro" id="IPR010982">
    <property type="entry name" value="Lambda_DNA-bd_dom_sf"/>
</dbReference>
<evidence type="ECO:0000256" key="1">
    <source>
        <dbReference type="ARBA" id="ARBA00023125"/>
    </source>
</evidence>
<dbReference type="SUPFAM" id="SSF47413">
    <property type="entry name" value="lambda repressor-like DNA-binding domains"/>
    <property type="match status" value="1"/>
</dbReference>
<evidence type="ECO:0000259" key="2">
    <source>
        <dbReference type="PROSITE" id="PS50943"/>
    </source>
</evidence>
<dbReference type="CDD" id="cd00093">
    <property type="entry name" value="HTH_XRE"/>
    <property type="match status" value="1"/>
</dbReference>
<reference evidence="3 4" key="1">
    <citation type="submission" date="2017-11" db="EMBL/GenBank/DDBJ databases">
        <title>Molecular characterization of Burkholderia pseudomallei and closely related isolates from Vietnam.</title>
        <authorList>
            <person name="Ustinov D.V."/>
            <person name="Antonov A.S."/>
            <person name="Avdusheva E.F."/>
            <person name="Shpak I.M."/>
            <person name="Zakharova I.B."/>
            <person name="Thi L.A."/>
            <person name="Teteryatnikova N."/>
            <person name="Lopasteyskaya Y.A."/>
            <person name="Kuzyutina J.A."/>
            <person name="Ngo T.N."/>
            <person name="Victorov D.V."/>
        </authorList>
    </citation>
    <scope>NUCLEOTIDE SEQUENCE [LARGE SCALE GENOMIC DNA]</scope>
    <source>
        <strain evidence="3 4">V1512</strain>
    </source>
</reference>
<feature type="domain" description="HTH cro/C1-type" evidence="2">
    <location>
        <begin position="8"/>
        <end position="63"/>
    </location>
</feature>
<protein>
    <submittedName>
        <fullName evidence="3">XRE family transcriptional regulator</fullName>
    </submittedName>
</protein>
<organism evidence="3 4">
    <name type="scientific">Burkholderia pseudomallei</name>
    <name type="common">Pseudomonas pseudomallei</name>
    <dbReference type="NCBI Taxonomy" id="28450"/>
    <lineage>
        <taxon>Bacteria</taxon>
        <taxon>Pseudomonadati</taxon>
        <taxon>Pseudomonadota</taxon>
        <taxon>Betaproteobacteria</taxon>
        <taxon>Burkholderiales</taxon>
        <taxon>Burkholderiaceae</taxon>
        <taxon>Burkholderia</taxon>
        <taxon>pseudomallei group</taxon>
    </lineage>
</organism>
<comment type="caution">
    <text evidence="3">The sequence shown here is derived from an EMBL/GenBank/DDBJ whole genome shotgun (WGS) entry which is preliminary data.</text>
</comment>
<dbReference type="RefSeq" id="WP_004536357.1">
    <property type="nucleotide sequence ID" value="NZ_CP008758.1"/>
</dbReference>
<keyword evidence="1" id="KW-0238">DNA-binding</keyword>
<accession>A0AAX0U0J7</accession>
<dbReference type="Proteomes" id="UP000231878">
    <property type="component" value="Unassembled WGS sequence"/>
</dbReference>
<dbReference type="InterPro" id="IPR050807">
    <property type="entry name" value="TransReg_Diox_bact_type"/>
</dbReference>
<evidence type="ECO:0000313" key="4">
    <source>
        <dbReference type="Proteomes" id="UP000231878"/>
    </source>
</evidence>